<dbReference type="STRING" id="357278.IV61_GL000301"/>
<dbReference type="InterPro" id="IPR025736">
    <property type="entry name" value="PucR_C-HTH_dom"/>
</dbReference>
<comment type="caution">
    <text evidence="2">The sequence shown here is derived from an EMBL/GenBank/DDBJ whole genome shotgun (WGS) entry which is preliminary data.</text>
</comment>
<dbReference type="Proteomes" id="UP000051176">
    <property type="component" value="Unassembled WGS sequence"/>
</dbReference>
<reference evidence="2 3" key="1">
    <citation type="journal article" date="2015" name="Genome Announc.">
        <title>Expanding the biotechnology potential of lactobacilli through comparative genomics of 213 strains and associated genera.</title>
        <authorList>
            <person name="Sun Z."/>
            <person name="Harris H.M."/>
            <person name="McCann A."/>
            <person name="Guo C."/>
            <person name="Argimon S."/>
            <person name="Zhang W."/>
            <person name="Yang X."/>
            <person name="Jeffery I.B."/>
            <person name="Cooney J.C."/>
            <person name="Kagawa T.F."/>
            <person name="Liu W."/>
            <person name="Song Y."/>
            <person name="Salvetti E."/>
            <person name="Wrobel A."/>
            <person name="Rasinkangas P."/>
            <person name="Parkhill J."/>
            <person name="Rea M.C."/>
            <person name="O'Sullivan O."/>
            <person name="Ritari J."/>
            <person name="Douillard F.P."/>
            <person name="Paul Ross R."/>
            <person name="Yang R."/>
            <person name="Briner A.E."/>
            <person name="Felis G.E."/>
            <person name="de Vos W.M."/>
            <person name="Barrangou R."/>
            <person name="Klaenhammer T.R."/>
            <person name="Caufield P.W."/>
            <person name="Cui Y."/>
            <person name="Zhang H."/>
            <person name="O'Toole P.W."/>
        </authorList>
    </citation>
    <scope>NUCLEOTIDE SEQUENCE [LARGE SCALE GENOMIC DNA]</scope>
    <source>
        <strain evidence="2 3">ATCC 53295</strain>
    </source>
</reference>
<evidence type="ECO:0000313" key="3">
    <source>
        <dbReference type="Proteomes" id="UP000051176"/>
    </source>
</evidence>
<dbReference type="eggNOG" id="COG2508">
    <property type="taxonomic scope" value="Bacteria"/>
</dbReference>
<dbReference type="EMBL" id="AZCZ01000012">
    <property type="protein sequence ID" value="KRK37235.1"/>
    <property type="molecule type" value="Genomic_DNA"/>
</dbReference>
<dbReference type="RefSeq" id="WP_020089334.1">
    <property type="nucleotide sequence ID" value="NZ_AZCZ01000012.1"/>
</dbReference>
<dbReference type="PANTHER" id="PTHR33744:SF1">
    <property type="entry name" value="DNA-BINDING TRANSCRIPTIONAL ACTIVATOR ADER"/>
    <property type="match status" value="1"/>
</dbReference>
<evidence type="ECO:0000259" key="1">
    <source>
        <dbReference type="Pfam" id="PF13556"/>
    </source>
</evidence>
<accession>A0A0R1GZ07</accession>
<dbReference type="Pfam" id="PF13556">
    <property type="entry name" value="HTH_30"/>
    <property type="match status" value="1"/>
</dbReference>
<dbReference type="Gene3D" id="1.10.10.2840">
    <property type="entry name" value="PucR C-terminal helix-turn-helix domain"/>
    <property type="match status" value="1"/>
</dbReference>
<protein>
    <recommendedName>
        <fullName evidence="1">PucR C-terminal helix-turn-helix domain-containing protein</fullName>
    </recommendedName>
</protein>
<dbReference type="InterPro" id="IPR042070">
    <property type="entry name" value="PucR_C-HTH_sf"/>
</dbReference>
<dbReference type="PANTHER" id="PTHR33744">
    <property type="entry name" value="CARBOHYDRATE DIACID REGULATOR"/>
    <property type="match status" value="1"/>
</dbReference>
<proteinExistence type="predicted"/>
<keyword evidence="3" id="KW-1185">Reference proteome</keyword>
<organism evidence="2 3">
    <name type="scientific">Levilactobacillus parabrevis ATCC 53295</name>
    <dbReference type="NCBI Taxonomy" id="1267003"/>
    <lineage>
        <taxon>Bacteria</taxon>
        <taxon>Bacillati</taxon>
        <taxon>Bacillota</taxon>
        <taxon>Bacilli</taxon>
        <taxon>Lactobacillales</taxon>
        <taxon>Lactobacillaceae</taxon>
        <taxon>Levilactobacillus</taxon>
    </lineage>
</organism>
<name>A0A0R1GZ07_9LACO</name>
<dbReference type="AlphaFoldDB" id="A0A0R1GZ07"/>
<feature type="domain" description="PucR C-terminal helix-turn-helix" evidence="1">
    <location>
        <begin position="294"/>
        <end position="351"/>
    </location>
</feature>
<evidence type="ECO:0000313" key="2">
    <source>
        <dbReference type="EMBL" id="KRK37235.1"/>
    </source>
</evidence>
<gene>
    <name evidence="2" type="ORF">FD07_GL000292</name>
</gene>
<sequence length="358" mass="40940">MNTEDFLLKSIQCSTLDELTDLVAAYLDQPLILTDQSGRIISNSHTTLIQIPSDWLTPAANVSLYRHGQLEFIRNIINPLALNTWYLFTSHTKRHPVVHDKVQLAIRAINSFIDRYALNPNQSEVNSLFSQLLTQPAQTDTTLLQPLLGDKMVCVTATPEAGATNQTAFIQQLRDLIAPMPLAEDHQRLTFLLNADDLSQLQPQLKQLGTFFHHYFFISEAYGDVSKTAEFRNICEQAAQIAQRLGTLTVVNATQKYNIYVILSQVDNASLLKNTMCSQLLFLKKYDRQHHGELFKTLFEFLENDCKISVTADQLHLHRNSLTKRLQKIQDLIEINFDDPDKTFGLRLSYRLFNFLQL</sequence>
<dbReference type="PATRIC" id="fig|1267003.4.peg.310"/>
<dbReference type="InterPro" id="IPR051448">
    <property type="entry name" value="CdaR-like_regulators"/>
</dbReference>